<dbReference type="EMBL" id="CP010415">
    <property type="protein sequence ID" value="AJE20247.1"/>
    <property type="molecule type" value="Genomic_DNA"/>
</dbReference>
<keyword evidence="1" id="KW-0732">Signal</keyword>
<dbReference type="AlphaFoldDB" id="A0A0C4WPV9"/>
<evidence type="ECO:0000313" key="3">
    <source>
        <dbReference type="EMBL" id="AJE20247.1"/>
    </source>
</evidence>
<evidence type="ECO:0000313" key="4">
    <source>
        <dbReference type="Proteomes" id="UP000068210"/>
    </source>
</evidence>
<dbReference type="Proteomes" id="UP000068210">
    <property type="component" value="Chromosome"/>
</dbReference>
<keyword evidence="3" id="KW-0413">Isomerase</keyword>
<name>A0A0C4WPV9_9GAMM</name>
<feature type="domain" description="Phytase-like" evidence="2">
    <location>
        <begin position="38"/>
        <end position="186"/>
    </location>
</feature>
<sequence length="328" mass="35962">MRRWLLGLGLLLSPALHASLPVEPLRLLGEHPLDGMPSGNFSGLARCGDALWAVSDRDDDRLYRLQPGETAWQAEAQTFVVPPLPDSGLPWGLRARTRLMGTLRGGEMDLEGLSCDARGNRYLVSEAHAAVLQLPEIGQPQWLALPPALLRQARASGMLLKFNAMFEGIAVDPAGERLWLAAERERRGLLVAHRVQSVWQCSGSCVLRSEDGPALPPAQLESSRSWAKSFADLAFHGDKLFSLERLAHQICRHSPSTGEVERCWSFADALLTDARRYAQPWGSAEALWIDAEGAWIGTDNGTLPRGDGETRPMLWHFAAPAEGWNGAP</sequence>
<dbReference type="Pfam" id="PF13449">
    <property type="entry name" value="Phytase-like"/>
    <property type="match status" value="1"/>
</dbReference>
<reference evidence="3 4" key="1">
    <citation type="journal article" date="2015" name="PLoS ONE">
        <title>Azotobacter Genomes: The Genome of Azotobacter chroococcum NCIMB 8003 (ATCC 4412).</title>
        <authorList>
            <person name="Robson R.L."/>
            <person name="Jones R."/>
            <person name="Robson R.M."/>
            <person name="Schwartz A."/>
            <person name="Richardson T.H."/>
        </authorList>
    </citation>
    <scope>NUCLEOTIDE SEQUENCE [LARGE SCALE GENOMIC DNA]</scope>
    <source>
        <strain evidence="3 4">NCIMB 8003</strain>
    </source>
</reference>
<dbReference type="GO" id="GO:0016853">
    <property type="term" value="F:isomerase activity"/>
    <property type="evidence" value="ECO:0007669"/>
    <property type="project" value="UniProtKB-KW"/>
</dbReference>
<dbReference type="STRING" id="1328314.Achr_7480"/>
<dbReference type="SUPFAM" id="SSF63825">
    <property type="entry name" value="YWTD domain"/>
    <property type="match status" value="1"/>
</dbReference>
<gene>
    <name evidence="3" type="ORF">Achr_7480</name>
</gene>
<evidence type="ECO:0000256" key="1">
    <source>
        <dbReference type="SAM" id="SignalP"/>
    </source>
</evidence>
<dbReference type="KEGG" id="acx:Achr_7480"/>
<dbReference type="HOGENOM" id="CLU_839047_0_0_6"/>
<dbReference type="InterPro" id="IPR027372">
    <property type="entry name" value="Phytase-like_dom"/>
</dbReference>
<organism evidence="3 4">
    <name type="scientific">Azotobacter chroococcum NCIMB 8003</name>
    <dbReference type="NCBI Taxonomy" id="1328314"/>
    <lineage>
        <taxon>Bacteria</taxon>
        <taxon>Pseudomonadati</taxon>
        <taxon>Pseudomonadota</taxon>
        <taxon>Gammaproteobacteria</taxon>
        <taxon>Pseudomonadales</taxon>
        <taxon>Pseudomonadaceae</taxon>
        <taxon>Azotobacter</taxon>
    </lineage>
</organism>
<proteinExistence type="predicted"/>
<evidence type="ECO:0000259" key="2">
    <source>
        <dbReference type="Pfam" id="PF13449"/>
    </source>
</evidence>
<feature type="signal peptide" evidence="1">
    <location>
        <begin position="1"/>
        <end position="18"/>
    </location>
</feature>
<dbReference type="RefSeq" id="WP_039802006.1">
    <property type="nucleotide sequence ID" value="NZ_CP010415.1"/>
</dbReference>
<feature type="chain" id="PRO_5002173333" evidence="1">
    <location>
        <begin position="19"/>
        <end position="328"/>
    </location>
</feature>
<protein>
    <submittedName>
        <fullName evidence="3">DNA topoisomerase IV subunit B</fullName>
    </submittedName>
</protein>
<accession>A0A0C4WPV9</accession>
<keyword evidence="4" id="KW-1185">Reference proteome</keyword>